<dbReference type="InterPro" id="IPR035986">
    <property type="entry name" value="PKD_dom_sf"/>
</dbReference>
<evidence type="ECO:0000259" key="2">
    <source>
        <dbReference type="PROSITE" id="PS51762"/>
    </source>
</evidence>
<dbReference type="Pfam" id="PF00722">
    <property type="entry name" value="Glyco_hydro_16"/>
    <property type="match status" value="1"/>
</dbReference>
<dbReference type="GO" id="GO:0004553">
    <property type="term" value="F:hydrolase activity, hydrolyzing O-glycosyl compounds"/>
    <property type="evidence" value="ECO:0007669"/>
    <property type="project" value="InterPro"/>
</dbReference>
<dbReference type="InterPro" id="IPR000757">
    <property type="entry name" value="Beta-glucanase-like"/>
</dbReference>
<dbReference type="CDD" id="cd00146">
    <property type="entry name" value="PKD"/>
    <property type="match status" value="1"/>
</dbReference>
<name>A0A2D0NJE9_FLAN2</name>
<comment type="similarity">
    <text evidence="1">Belongs to the glycosyl hydrolase 16 family.</text>
</comment>
<comment type="caution">
    <text evidence="3">The sequence shown here is derived from an EMBL/GenBank/DDBJ whole genome shotgun (WGS) entry which is preliminary data.</text>
</comment>
<accession>A0A2D0NJE9</accession>
<dbReference type="PROSITE" id="PS51762">
    <property type="entry name" value="GH16_2"/>
    <property type="match status" value="1"/>
</dbReference>
<dbReference type="InterPro" id="IPR050546">
    <property type="entry name" value="Glycosyl_Hydrlase_16"/>
</dbReference>
<dbReference type="PANTHER" id="PTHR10963">
    <property type="entry name" value="GLYCOSYL HYDROLASE-RELATED"/>
    <property type="match status" value="1"/>
</dbReference>
<proteinExistence type="inferred from homology"/>
<dbReference type="GO" id="GO:0005975">
    <property type="term" value="P:carbohydrate metabolic process"/>
    <property type="evidence" value="ECO:0007669"/>
    <property type="project" value="InterPro"/>
</dbReference>
<dbReference type="CDD" id="cd08023">
    <property type="entry name" value="GH16_laminarinase_like"/>
    <property type="match status" value="1"/>
</dbReference>
<dbReference type="AlphaFoldDB" id="A0A2D0NJE9"/>
<dbReference type="Proteomes" id="UP000223913">
    <property type="component" value="Unassembled WGS sequence"/>
</dbReference>
<dbReference type="InterPro" id="IPR013320">
    <property type="entry name" value="ConA-like_dom_sf"/>
</dbReference>
<dbReference type="PANTHER" id="PTHR10963:SF55">
    <property type="entry name" value="GLYCOSIDE HYDROLASE FAMILY 16 PROTEIN"/>
    <property type="match status" value="1"/>
</dbReference>
<reference evidence="3 4" key="1">
    <citation type="submission" date="2017-10" db="EMBL/GenBank/DDBJ databases">
        <title>The draft genome sequence of Lewinella nigricans NBRC 102662.</title>
        <authorList>
            <person name="Wang K."/>
        </authorList>
    </citation>
    <scope>NUCLEOTIDE SEQUENCE [LARGE SCALE GENOMIC DNA]</scope>
    <source>
        <strain evidence="3 4">NBRC 102662</strain>
    </source>
</reference>
<evidence type="ECO:0000313" key="4">
    <source>
        <dbReference type="Proteomes" id="UP000223913"/>
    </source>
</evidence>
<gene>
    <name evidence="3" type="ORF">CRP01_01545</name>
</gene>
<dbReference type="SUPFAM" id="SSF49899">
    <property type="entry name" value="Concanavalin A-like lectins/glucanases"/>
    <property type="match status" value="1"/>
</dbReference>
<dbReference type="Gene3D" id="2.60.120.200">
    <property type="match status" value="1"/>
</dbReference>
<evidence type="ECO:0000313" key="3">
    <source>
        <dbReference type="EMBL" id="PHN08624.1"/>
    </source>
</evidence>
<feature type="domain" description="GH16" evidence="2">
    <location>
        <begin position="343"/>
        <end position="588"/>
    </location>
</feature>
<protein>
    <submittedName>
        <fullName evidence="3">Laminarinase</fullName>
    </submittedName>
</protein>
<sequence length="588" mass="64593">MPGVAGSPTFRDLRLRVRTKAWRPGMLNAFTAKSKITKMKSKIYFNMFFLLLLTAIFPACEEDLSEIAAINAPTNLMLTASVMQDGSGLVNFDASAEGAMVYHYYLGVSAGERPVVSSDGNLDYAYRSSGDYTVNVVAYGPGGAATNATTEISVEVTYEPPTDLVAILTGGSSRNWLWDKAEPGHLGVGPLADDGGNPVGEPIWYMAQPFEKESEGCLYNDVMTFSLNGDNTISYTLNNQGITYFNRGEVNAELGAAVPDADRCYDYETSGSSSVGFFESDSGIPTTTDISFTIGNNGFVSYFLGSNTYEIISYSEDEIYLRTIQTDDGGAQFAWYQRLIAEDAEDGDPVVEYEEVWADEFNTDGAPNADNWTYDLGTGDNGWGNGEAQFYTDRAENVYVDNGTLKIVAKRENYNGTQFTSTRLKTEDKFEFTYGKIEVRAKLPNGGGTWPAIWMLGADYQTNTWPACGEMDIMEHVGNNQNVVQAAIHTPSSFGDTENKASTTVNGVSDDFHVYELEWTADALKFSVDGNNFYTYEPEVKDASTYPFNKDFFLILNVAIGGALGGEIDNTFTEGVMEVDYVRVYQQK</sequence>
<dbReference type="SUPFAM" id="SSF49299">
    <property type="entry name" value="PKD domain"/>
    <property type="match status" value="1"/>
</dbReference>
<organism evidence="3 4">
    <name type="scientific">Flavilitoribacter nigricans (strain ATCC 23147 / DSM 23189 / NBRC 102662 / NCIMB 1420 / SS-2)</name>
    <name type="common">Lewinella nigricans</name>
    <dbReference type="NCBI Taxonomy" id="1122177"/>
    <lineage>
        <taxon>Bacteria</taxon>
        <taxon>Pseudomonadati</taxon>
        <taxon>Bacteroidota</taxon>
        <taxon>Saprospiria</taxon>
        <taxon>Saprospirales</taxon>
        <taxon>Lewinellaceae</taxon>
        <taxon>Flavilitoribacter</taxon>
    </lineage>
</organism>
<dbReference type="EMBL" id="PDUD01000001">
    <property type="protein sequence ID" value="PHN08624.1"/>
    <property type="molecule type" value="Genomic_DNA"/>
</dbReference>
<keyword evidence="4" id="KW-1185">Reference proteome</keyword>
<evidence type="ECO:0000256" key="1">
    <source>
        <dbReference type="ARBA" id="ARBA00006865"/>
    </source>
</evidence>